<evidence type="ECO:0000256" key="1">
    <source>
        <dbReference type="ARBA" id="ARBA00000900"/>
    </source>
</evidence>
<dbReference type="KEGG" id="csl:COCSUDRAFT_65478"/>
<comment type="catalytic activity">
    <reaction evidence="1">
        <text>S-ubiquitinyl-[E2 ubiquitin-conjugating enzyme]-L-cysteine + [acceptor protein]-L-lysine = [E2 ubiquitin-conjugating enzyme]-L-cysteine + N(6)-ubiquitinyl-[acceptor protein]-L-lysine.</text>
        <dbReference type="EC" id="2.3.2.27"/>
    </reaction>
</comment>
<evidence type="ECO:0000313" key="8">
    <source>
        <dbReference type="Proteomes" id="UP000007264"/>
    </source>
</evidence>
<evidence type="ECO:0000259" key="6">
    <source>
        <dbReference type="PROSITE" id="PS51698"/>
    </source>
</evidence>
<dbReference type="Gene3D" id="3.30.40.10">
    <property type="entry name" value="Zinc/RING finger domain, C3HC4 (zinc finger)"/>
    <property type="match status" value="1"/>
</dbReference>
<name>I0Z216_COCSC</name>
<keyword evidence="3" id="KW-0833">Ubl conjugation pathway</keyword>
<dbReference type="Proteomes" id="UP000007264">
    <property type="component" value="Unassembled WGS sequence"/>
</dbReference>
<evidence type="ECO:0000256" key="2">
    <source>
        <dbReference type="ARBA" id="ARBA00012483"/>
    </source>
</evidence>
<dbReference type="InterPro" id="IPR003613">
    <property type="entry name" value="Ubox_domain"/>
</dbReference>
<feature type="repeat" description="ARM" evidence="4">
    <location>
        <begin position="298"/>
        <end position="342"/>
    </location>
</feature>
<dbReference type="PROSITE" id="PS50176">
    <property type="entry name" value="ARM_REPEAT"/>
    <property type="match status" value="1"/>
</dbReference>
<dbReference type="GeneID" id="17042686"/>
<feature type="domain" description="U-box" evidence="6">
    <location>
        <begin position="9"/>
        <end position="84"/>
    </location>
</feature>
<feature type="region of interest" description="Disordered" evidence="5">
    <location>
        <begin position="85"/>
        <end position="106"/>
    </location>
</feature>
<dbReference type="CDD" id="cd16664">
    <property type="entry name" value="RING-Ubox_PUB"/>
    <property type="match status" value="1"/>
</dbReference>
<dbReference type="EC" id="2.3.2.27" evidence="2"/>
<gene>
    <name evidence="7" type="ORF">COCSUDRAFT_65478</name>
</gene>
<dbReference type="InterPro" id="IPR045210">
    <property type="entry name" value="RING-Ubox_PUB"/>
</dbReference>
<dbReference type="Gene3D" id="1.25.10.10">
    <property type="entry name" value="Leucine-rich Repeat Variant"/>
    <property type="match status" value="2"/>
</dbReference>
<dbReference type="SUPFAM" id="SSF48371">
    <property type="entry name" value="ARM repeat"/>
    <property type="match status" value="1"/>
</dbReference>
<evidence type="ECO:0000256" key="5">
    <source>
        <dbReference type="SAM" id="MobiDB-lite"/>
    </source>
</evidence>
<dbReference type="GO" id="GO:0016567">
    <property type="term" value="P:protein ubiquitination"/>
    <property type="evidence" value="ECO:0007669"/>
    <property type="project" value="UniProtKB-UniPathway"/>
</dbReference>
<dbReference type="InterPro" id="IPR013083">
    <property type="entry name" value="Znf_RING/FYVE/PHD"/>
</dbReference>
<evidence type="ECO:0000256" key="3">
    <source>
        <dbReference type="ARBA" id="ARBA00022786"/>
    </source>
</evidence>
<keyword evidence="8" id="KW-1185">Reference proteome</keyword>
<dbReference type="SMART" id="SM00185">
    <property type="entry name" value="ARM"/>
    <property type="match status" value="4"/>
</dbReference>
<organism evidence="7 8">
    <name type="scientific">Coccomyxa subellipsoidea (strain C-169)</name>
    <name type="common">Green microalga</name>
    <dbReference type="NCBI Taxonomy" id="574566"/>
    <lineage>
        <taxon>Eukaryota</taxon>
        <taxon>Viridiplantae</taxon>
        <taxon>Chlorophyta</taxon>
        <taxon>core chlorophytes</taxon>
        <taxon>Trebouxiophyceae</taxon>
        <taxon>Trebouxiophyceae incertae sedis</taxon>
        <taxon>Coccomyxaceae</taxon>
        <taxon>Coccomyxa</taxon>
        <taxon>Coccomyxa subellipsoidea</taxon>
    </lineage>
</organism>
<dbReference type="InterPro" id="IPR011989">
    <property type="entry name" value="ARM-like"/>
</dbReference>
<dbReference type="AlphaFoldDB" id="I0Z216"/>
<sequence length="611" mass="64014">MDERSSSPGFPKELCCPISEELYKDPVLLVESGQTYSRESIEKWFEKGHRTCPLTGKELISTQLVPNYVVKGLVQTWMEGRPANGVEDSHLAKSSSADQAKYPPVFDGGPQDKISQAANFLSHIRSPSMEVAAYRNGCSYQIWQLHSLAKDRACRQYLLREGAVATGALLLADGNLAENTAGLLRCLATPESSQELIEAGGVDRLVRLLGAASGKAREAAALALYHMSAASPAFCTEAFTGMCKAMLAKRGDALVLAALEPLYGGDAAEGAAATYLLNVLTAGPGQQWPDYFICAGTGALPCLVQQLTDGASSSAAVYAASCALTSLAAMPNNQAAVVQKGSSSGKQVAAVLLWQMLTVPATASTDPAVAGVCMACTGFLPGISWALHASSWAAAGLIQALTHDGHRVTNSVTQGPDSDAVRLRIVAPEANVIPQLINFVSSEDAQSHAAGAHALANLTAYRSGSCEACSKGHKAGGFGSFAQQRTQGACPHQPTGRVLASAAPSQLLRLLCDSSDPAVVSACVAAISNLCATEEGQQRIHDEARRSAAGLEGVNARLLQLISWKSLPGRCQDAARNVLVRLESKNRKAPTISLMTLLLLPPAPIAAFPNP</sequence>
<evidence type="ECO:0000313" key="7">
    <source>
        <dbReference type="EMBL" id="EIE24685.1"/>
    </source>
</evidence>
<dbReference type="Pfam" id="PF04564">
    <property type="entry name" value="U-box"/>
    <property type="match status" value="1"/>
</dbReference>
<dbReference type="SUPFAM" id="SSF57850">
    <property type="entry name" value="RING/U-box"/>
    <property type="match status" value="1"/>
</dbReference>
<dbReference type="InterPro" id="IPR016024">
    <property type="entry name" value="ARM-type_fold"/>
</dbReference>
<reference evidence="7 8" key="1">
    <citation type="journal article" date="2012" name="Genome Biol.">
        <title>The genome of the polar eukaryotic microalga coccomyxa subellipsoidea reveals traits of cold adaptation.</title>
        <authorList>
            <person name="Blanc G."/>
            <person name="Agarkova I."/>
            <person name="Grimwood J."/>
            <person name="Kuo A."/>
            <person name="Brueggeman A."/>
            <person name="Dunigan D."/>
            <person name="Gurnon J."/>
            <person name="Ladunga I."/>
            <person name="Lindquist E."/>
            <person name="Lucas S."/>
            <person name="Pangilinan J."/>
            <person name="Proschold T."/>
            <person name="Salamov A."/>
            <person name="Schmutz J."/>
            <person name="Weeks D."/>
            <person name="Yamada T."/>
            <person name="Claverie J.M."/>
            <person name="Grigoriev I."/>
            <person name="Van Etten J."/>
            <person name="Lomsadze A."/>
            <person name="Borodovsky M."/>
        </authorList>
    </citation>
    <scope>NUCLEOTIDE SEQUENCE [LARGE SCALE GENOMIC DNA]</scope>
    <source>
        <strain evidence="7 8">C-169</strain>
    </source>
</reference>
<comment type="caution">
    <text evidence="7">The sequence shown here is derived from an EMBL/GenBank/DDBJ whole genome shotgun (WGS) entry which is preliminary data.</text>
</comment>
<proteinExistence type="predicted"/>
<dbReference type="UniPathway" id="UPA00143"/>
<dbReference type="Pfam" id="PF00514">
    <property type="entry name" value="Arm"/>
    <property type="match status" value="1"/>
</dbReference>
<dbReference type="GO" id="GO:0061630">
    <property type="term" value="F:ubiquitin protein ligase activity"/>
    <property type="evidence" value="ECO:0007669"/>
    <property type="project" value="UniProtKB-EC"/>
</dbReference>
<dbReference type="PANTHER" id="PTHR23315:SF7">
    <property type="entry name" value="U-BOX DOMAIN-CONTAINING PROTEIN 4"/>
    <property type="match status" value="1"/>
</dbReference>
<protein>
    <recommendedName>
        <fullName evidence="2">RING-type E3 ubiquitin transferase</fullName>
        <ecNumber evidence="2">2.3.2.27</ecNumber>
    </recommendedName>
</protein>
<dbReference type="eggNOG" id="KOG0167">
    <property type="taxonomic scope" value="Eukaryota"/>
</dbReference>
<accession>I0Z216</accession>
<dbReference type="RefSeq" id="XP_005649229.1">
    <property type="nucleotide sequence ID" value="XM_005649172.1"/>
</dbReference>
<dbReference type="InterPro" id="IPR000225">
    <property type="entry name" value="Armadillo"/>
</dbReference>
<evidence type="ECO:0000256" key="4">
    <source>
        <dbReference type="PROSITE-ProRule" id="PRU00259"/>
    </source>
</evidence>
<dbReference type="SMART" id="SM00504">
    <property type="entry name" value="Ubox"/>
    <property type="match status" value="1"/>
</dbReference>
<dbReference type="EMBL" id="AGSI01000005">
    <property type="protein sequence ID" value="EIE24685.1"/>
    <property type="molecule type" value="Genomic_DNA"/>
</dbReference>
<dbReference type="PANTHER" id="PTHR23315">
    <property type="entry name" value="U BOX DOMAIN-CONTAINING"/>
    <property type="match status" value="1"/>
</dbReference>
<dbReference type="OrthoDB" id="2016400at2759"/>
<dbReference type="PROSITE" id="PS51698">
    <property type="entry name" value="U_BOX"/>
    <property type="match status" value="1"/>
</dbReference>